<dbReference type="PANTHER" id="PTHR47027:SF25">
    <property type="entry name" value="REVERSE TRANSCRIPTASE DOMAIN-CONTAINING PROTEIN"/>
    <property type="match status" value="1"/>
</dbReference>
<dbReference type="Proteomes" id="UP000762676">
    <property type="component" value="Unassembled WGS sequence"/>
</dbReference>
<feature type="domain" description="DUF6451" evidence="1">
    <location>
        <begin position="194"/>
        <end position="225"/>
    </location>
</feature>
<accession>A0AAV4GE39</accession>
<evidence type="ECO:0000313" key="3">
    <source>
        <dbReference type="Proteomes" id="UP000762676"/>
    </source>
</evidence>
<dbReference type="EMBL" id="BMAT01012013">
    <property type="protein sequence ID" value="GFR83559.1"/>
    <property type="molecule type" value="Genomic_DNA"/>
</dbReference>
<organism evidence="2 3">
    <name type="scientific">Elysia marginata</name>
    <dbReference type="NCBI Taxonomy" id="1093978"/>
    <lineage>
        <taxon>Eukaryota</taxon>
        <taxon>Metazoa</taxon>
        <taxon>Spiralia</taxon>
        <taxon>Lophotrochozoa</taxon>
        <taxon>Mollusca</taxon>
        <taxon>Gastropoda</taxon>
        <taxon>Heterobranchia</taxon>
        <taxon>Euthyneura</taxon>
        <taxon>Panpulmonata</taxon>
        <taxon>Sacoglossa</taxon>
        <taxon>Placobranchoidea</taxon>
        <taxon>Plakobranchidae</taxon>
        <taxon>Elysia</taxon>
    </lineage>
</organism>
<evidence type="ECO:0000259" key="1">
    <source>
        <dbReference type="Pfam" id="PF20049"/>
    </source>
</evidence>
<dbReference type="Gene3D" id="3.60.10.10">
    <property type="entry name" value="Endonuclease/exonuclease/phosphatase"/>
    <property type="match status" value="1"/>
</dbReference>
<dbReference type="InterPro" id="IPR036691">
    <property type="entry name" value="Endo/exonu/phosph_ase_sf"/>
</dbReference>
<gene>
    <name evidence="2" type="ORF">ElyMa_005978400</name>
</gene>
<name>A0AAV4GE39_9GAST</name>
<dbReference type="AlphaFoldDB" id="A0AAV4GE39"/>
<evidence type="ECO:0000313" key="2">
    <source>
        <dbReference type="EMBL" id="GFR83559.1"/>
    </source>
</evidence>
<proteinExistence type="predicted"/>
<dbReference type="InterPro" id="IPR045609">
    <property type="entry name" value="DUF6451"/>
</dbReference>
<dbReference type="SUPFAM" id="SSF56219">
    <property type="entry name" value="DNase I-like"/>
    <property type="match status" value="1"/>
</dbReference>
<protein>
    <recommendedName>
        <fullName evidence="1">DUF6451 domain-containing protein</fullName>
    </recommendedName>
</protein>
<reference evidence="2 3" key="1">
    <citation type="journal article" date="2021" name="Elife">
        <title>Chloroplast acquisition without the gene transfer in kleptoplastic sea slugs, Plakobranchus ocellatus.</title>
        <authorList>
            <person name="Maeda T."/>
            <person name="Takahashi S."/>
            <person name="Yoshida T."/>
            <person name="Shimamura S."/>
            <person name="Takaki Y."/>
            <person name="Nagai Y."/>
            <person name="Toyoda A."/>
            <person name="Suzuki Y."/>
            <person name="Arimoto A."/>
            <person name="Ishii H."/>
            <person name="Satoh N."/>
            <person name="Nishiyama T."/>
            <person name="Hasebe M."/>
            <person name="Maruyama T."/>
            <person name="Minagawa J."/>
            <person name="Obokata J."/>
            <person name="Shigenobu S."/>
        </authorList>
    </citation>
    <scope>NUCLEOTIDE SEQUENCE [LARGE SCALE GENOMIC DNA]</scope>
</reference>
<dbReference type="PANTHER" id="PTHR47027">
    <property type="entry name" value="REVERSE TRANSCRIPTASE DOMAIN-CONTAINING PROTEIN"/>
    <property type="match status" value="1"/>
</dbReference>
<dbReference type="Pfam" id="PF20049">
    <property type="entry name" value="DUF6451"/>
    <property type="match status" value="1"/>
</dbReference>
<keyword evidence="3" id="KW-1185">Reference proteome</keyword>
<sequence length="248" mass="28287">MLQKPKQVKIILHFSRDDGASLQEDQVMFNSQSRKETVERISPSSAKSLRIGSWNVRTMYEAGKTAQVVKEMHQYRLHILGISETHWNQSGQKMLTSELLTFSGNDEEQTFYKRKEFQVRCKARLNISKSLGLRTHNGKSKVLRSGLETEEAIILGTEALEEVVSFTYLGSIIELKGGTDADIKARIGNARSTYRQLHRIWKAGNKSQKIKIRLYNSNVKSVLLYHGCETWKATPGAIKKVQTFINRL</sequence>
<comment type="caution">
    <text evidence="2">The sequence shown here is derived from an EMBL/GenBank/DDBJ whole genome shotgun (WGS) entry which is preliminary data.</text>
</comment>